<sequence length="84" mass="9796">MLKIRLSRVGAKKKPKYRIVVADEQTKRDGKFLEVVGHYNPLIEPAEIKVVKERYNHWLSTGAQPTKSVINLFKRYEKVSRASR</sequence>
<comment type="similarity">
    <text evidence="3">Belongs to the bacterial ribosomal protein bS16 family.</text>
</comment>
<evidence type="ECO:0000313" key="5">
    <source>
        <dbReference type="Proteomes" id="UP000176299"/>
    </source>
</evidence>
<dbReference type="GO" id="GO:0015935">
    <property type="term" value="C:small ribosomal subunit"/>
    <property type="evidence" value="ECO:0007669"/>
    <property type="project" value="TreeGrafter"/>
</dbReference>
<evidence type="ECO:0000313" key="4">
    <source>
        <dbReference type="EMBL" id="OGY22250.1"/>
    </source>
</evidence>
<dbReference type="HAMAP" id="MF_00385">
    <property type="entry name" value="Ribosomal_bS16"/>
    <property type="match status" value="1"/>
</dbReference>
<keyword evidence="1 3" id="KW-0689">Ribosomal protein</keyword>
<dbReference type="STRING" id="1802591.A2113_03160"/>
<gene>
    <name evidence="3" type="primary">rpsP</name>
    <name evidence="4" type="ORF">A2113_03160</name>
</gene>
<dbReference type="PANTHER" id="PTHR12919:SF20">
    <property type="entry name" value="SMALL RIBOSOMAL SUBUNIT PROTEIN BS16M"/>
    <property type="match status" value="1"/>
</dbReference>
<accession>A0A1G1W3T4</accession>
<dbReference type="PROSITE" id="PS00732">
    <property type="entry name" value="RIBOSOMAL_S16"/>
    <property type="match status" value="1"/>
</dbReference>
<name>A0A1G1W3T4_9BACT</name>
<evidence type="ECO:0000256" key="1">
    <source>
        <dbReference type="ARBA" id="ARBA00022980"/>
    </source>
</evidence>
<keyword evidence="2 3" id="KW-0687">Ribonucleoprotein</keyword>
<dbReference type="EMBL" id="MHCN01000007">
    <property type="protein sequence ID" value="OGY22250.1"/>
    <property type="molecule type" value="Genomic_DNA"/>
</dbReference>
<dbReference type="SUPFAM" id="SSF54565">
    <property type="entry name" value="Ribosomal protein S16"/>
    <property type="match status" value="1"/>
</dbReference>
<reference evidence="4 5" key="1">
    <citation type="journal article" date="2016" name="Nat. Commun.">
        <title>Thousands of microbial genomes shed light on interconnected biogeochemical processes in an aquifer system.</title>
        <authorList>
            <person name="Anantharaman K."/>
            <person name="Brown C.T."/>
            <person name="Hug L.A."/>
            <person name="Sharon I."/>
            <person name="Castelle C.J."/>
            <person name="Probst A.J."/>
            <person name="Thomas B.C."/>
            <person name="Singh A."/>
            <person name="Wilkins M.J."/>
            <person name="Karaoz U."/>
            <person name="Brodie E.L."/>
            <person name="Williams K.H."/>
            <person name="Hubbard S.S."/>
            <person name="Banfield J.F."/>
        </authorList>
    </citation>
    <scope>NUCLEOTIDE SEQUENCE [LARGE SCALE GENOMIC DNA]</scope>
</reference>
<protein>
    <recommendedName>
        <fullName evidence="3">Small ribosomal subunit protein bS16</fullName>
    </recommendedName>
</protein>
<organism evidence="4 5">
    <name type="scientific">Candidatus Woykebacteria bacterium GWA1_44_8</name>
    <dbReference type="NCBI Taxonomy" id="1802591"/>
    <lineage>
        <taxon>Bacteria</taxon>
        <taxon>Candidatus Woykeibacteriota</taxon>
    </lineage>
</organism>
<dbReference type="GO" id="GO:0005737">
    <property type="term" value="C:cytoplasm"/>
    <property type="evidence" value="ECO:0007669"/>
    <property type="project" value="UniProtKB-ARBA"/>
</dbReference>
<dbReference type="NCBIfam" id="TIGR00002">
    <property type="entry name" value="S16"/>
    <property type="match status" value="1"/>
</dbReference>
<evidence type="ECO:0000256" key="2">
    <source>
        <dbReference type="ARBA" id="ARBA00023274"/>
    </source>
</evidence>
<dbReference type="Gene3D" id="3.30.1320.10">
    <property type="match status" value="1"/>
</dbReference>
<dbReference type="InterPro" id="IPR023803">
    <property type="entry name" value="Ribosomal_bS16_dom_sf"/>
</dbReference>
<proteinExistence type="inferred from homology"/>
<dbReference type="InterPro" id="IPR000307">
    <property type="entry name" value="Ribosomal_bS16"/>
</dbReference>
<dbReference type="Proteomes" id="UP000176299">
    <property type="component" value="Unassembled WGS sequence"/>
</dbReference>
<evidence type="ECO:0000256" key="3">
    <source>
        <dbReference type="HAMAP-Rule" id="MF_00385"/>
    </source>
</evidence>
<dbReference type="GO" id="GO:0003735">
    <property type="term" value="F:structural constituent of ribosome"/>
    <property type="evidence" value="ECO:0007669"/>
    <property type="project" value="InterPro"/>
</dbReference>
<dbReference type="Pfam" id="PF00886">
    <property type="entry name" value="Ribosomal_S16"/>
    <property type="match status" value="1"/>
</dbReference>
<dbReference type="AlphaFoldDB" id="A0A1G1W3T4"/>
<dbReference type="PANTHER" id="PTHR12919">
    <property type="entry name" value="30S RIBOSOMAL PROTEIN S16"/>
    <property type="match status" value="1"/>
</dbReference>
<comment type="caution">
    <text evidence="4">The sequence shown here is derived from an EMBL/GenBank/DDBJ whole genome shotgun (WGS) entry which is preliminary data.</text>
</comment>
<dbReference type="InterPro" id="IPR020592">
    <property type="entry name" value="Ribosomal_bS16_CS"/>
</dbReference>
<dbReference type="GO" id="GO:0006412">
    <property type="term" value="P:translation"/>
    <property type="evidence" value="ECO:0007669"/>
    <property type="project" value="UniProtKB-UniRule"/>
</dbReference>